<keyword evidence="2" id="KW-1185">Reference proteome</keyword>
<evidence type="ECO:0008006" key="3">
    <source>
        <dbReference type="Google" id="ProtNLM"/>
    </source>
</evidence>
<dbReference type="EMBL" id="CP017141">
    <property type="protein sequence ID" value="AOM79182.1"/>
    <property type="molecule type" value="Genomic_DNA"/>
</dbReference>
<gene>
    <name evidence="1" type="ORF">BFS30_19620</name>
</gene>
<evidence type="ECO:0000313" key="1">
    <source>
        <dbReference type="EMBL" id="AOM79182.1"/>
    </source>
</evidence>
<dbReference type="OrthoDB" id="1551390at2"/>
<dbReference type="KEGG" id="psty:BFS30_19620"/>
<accession>A0A1D7QKH5</accession>
<evidence type="ECO:0000313" key="2">
    <source>
        <dbReference type="Proteomes" id="UP000094313"/>
    </source>
</evidence>
<reference evidence="1 2" key="1">
    <citation type="submission" date="2016-08" db="EMBL/GenBank/DDBJ databases">
        <authorList>
            <person name="Seilhamer J.J."/>
        </authorList>
    </citation>
    <scope>NUCLEOTIDE SEQUENCE [LARGE SCALE GENOMIC DNA]</scope>
    <source>
        <strain evidence="1 2">DX4</strain>
    </source>
</reference>
<organism evidence="1 2">
    <name type="scientific">Pedobacter steynii</name>
    <dbReference type="NCBI Taxonomy" id="430522"/>
    <lineage>
        <taxon>Bacteria</taxon>
        <taxon>Pseudomonadati</taxon>
        <taxon>Bacteroidota</taxon>
        <taxon>Sphingobacteriia</taxon>
        <taxon>Sphingobacteriales</taxon>
        <taxon>Sphingobacteriaceae</taxon>
        <taxon>Pedobacter</taxon>
    </lineage>
</organism>
<protein>
    <recommendedName>
        <fullName evidence="3">Tetratricopeptide repeat-containing protein</fullName>
    </recommendedName>
</protein>
<sequence length="139" mass="15839">MEIKDQKIAAKLEDLIEESEGYYEEEDYEGFVKVSLKAWDILPTPKEVYDESYHLAEGLAEGYLLTGNHKESIKWAEIMGNCDMERADDGAREFILGKMLFESGDLENAKEKFALAMIKSEGRAFVSAPKKYSDLLKNK</sequence>
<dbReference type="SUPFAM" id="SSF81901">
    <property type="entry name" value="HCP-like"/>
    <property type="match status" value="1"/>
</dbReference>
<name>A0A1D7QKH5_9SPHI</name>
<dbReference type="RefSeq" id="WP_069380845.1">
    <property type="nucleotide sequence ID" value="NZ_CP017141.1"/>
</dbReference>
<dbReference type="AlphaFoldDB" id="A0A1D7QKH5"/>
<proteinExistence type="predicted"/>
<dbReference type="Proteomes" id="UP000094313">
    <property type="component" value="Chromosome"/>
</dbReference>